<dbReference type="EMBL" id="CYXV01000002">
    <property type="protein sequence ID" value="CUM75982.1"/>
    <property type="molecule type" value="Genomic_DNA"/>
</dbReference>
<dbReference type="Proteomes" id="UP000095495">
    <property type="component" value="Unassembled WGS sequence"/>
</dbReference>
<organism evidence="2 3">
    <name type="scientific">Roseburia faecis</name>
    <dbReference type="NCBI Taxonomy" id="301302"/>
    <lineage>
        <taxon>Bacteria</taxon>
        <taxon>Bacillati</taxon>
        <taxon>Bacillota</taxon>
        <taxon>Clostridia</taxon>
        <taxon>Lachnospirales</taxon>
        <taxon>Lachnospiraceae</taxon>
        <taxon>Roseburia</taxon>
    </lineage>
</organism>
<sequence length="144" mass="16702">MEDIYLFKAKRLDNGEWVQGNLIQSCDATDGWESIIIPVKNSNMFTKHIGHGYGNLGFENWYRVNPSAICRCTGLKDKNGRLIWENDIVKINNSKANTVITFRDFEIICTIPNEKYYKHRLEYDTEYEVVGNVFDNPELLESEG</sequence>
<gene>
    <name evidence="2" type="ORF">ERS852420_00480</name>
</gene>
<protein>
    <submittedName>
        <fullName evidence="2">YopX protein</fullName>
    </submittedName>
</protein>
<dbReference type="InterPro" id="IPR023385">
    <property type="entry name" value="YopX-like_C"/>
</dbReference>
<dbReference type="Gene3D" id="2.30.30.290">
    <property type="entry name" value="YopX-like domains"/>
    <property type="match status" value="1"/>
</dbReference>
<name>A0A173RDP8_9FIRM</name>
<reference evidence="2 3" key="1">
    <citation type="submission" date="2015-09" db="EMBL/GenBank/DDBJ databases">
        <authorList>
            <consortium name="Pathogen Informatics"/>
        </authorList>
    </citation>
    <scope>NUCLEOTIDE SEQUENCE [LARGE SCALE GENOMIC DNA]</scope>
    <source>
        <strain evidence="2 3">2789STDY5608863</strain>
    </source>
</reference>
<evidence type="ECO:0000313" key="3">
    <source>
        <dbReference type="Proteomes" id="UP000095495"/>
    </source>
</evidence>
<proteinExistence type="predicted"/>
<dbReference type="Pfam" id="PF09643">
    <property type="entry name" value="YopX"/>
    <property type="match status" value="1"/>
</dbReference>
<dbReference type="AlphaFoldDB" id="A0A173RDP8"/>
<feature type="domain" description="YopX protein" evidence="1">
    <location>
        <begin position="55"/>
        <end position="141"/>
    </location>
</feature>
<dbReference type="SUPFAM" id="SSF159006">
    <property type="entry name" value="YopX-like"/>
    <property type="match status" value="1"/>
</dbReference>
<accession>A0A173RDP8</accession>
<evidence type="ECO:0000259" key="1">
    <source>
        <dbReference type="Pfam" id="PF09643"/>
    </source>
</evidence>
<evidence type="ECO:0000313" key="2">
    <source>
        <dbReference type="EMBL" id="CUM75982.1"/>
    </source>
</evidence>
<dbReference type="InterPro" id="IPR019096">
    <property type="entry name" value="YopX_protein"/>
</dbReference>